<sequence length="131" mass="15120">MQTVQAQLSFNDLLRGVEQLNSSDLKQFVSQVIAIQAQRQVPSMSRRESELLLKINRLVPYNIQKRYDELIGKRQAETLTSAEYQELLQMTEQIERLEVQRLEDLAELAKLRQTSLTELMDALGISPPQYA</sequence>
<accession>A0A0A6P725</accession>
<dbReference type="EMBL" id="JSZA02000108">
    <property type="protein sequence ID" value="KHD06588.1"/>
    <property type="molecule type" value="Genomic_DNA"/>
</dbReference>
<keyword evidence="2" id="KW-1185">Reference proteome</keyword>
<gene>
    <name evidence="1" type="ORF">PN36_22765</name>
</gene>
<name>A0A0A6P725_9GAMM</name>
<proteinExistence type="predicted"/>
<organism evidence="1 2">
    <name type="scientific">Candidatus Thiomargarita nelsonii</name>
    <dbReference type="NCBI Taxonomy" id="1003181"/>
    <lineage>
        <taxon>Bacteria</taxon>
        <taxon>Pseudomonadati</taxon>
        <taxon>Pseudomonadota</taxon>
        <taxon>Gammaproteobacteria</taxon>
        <taxon>Thiotrichales</taxon>
        <taxon>Thiotrichaceae</taxon>
        <taxon>Thiomargarita</taxon>
    </lineage>
</organism>
<protein>
    <recommendedName>
        <fullName evidence="3">STAS/SEC14 domain-containing protein</fullName>
    </recommendedName>
</protein>
<reference evidence="1 2" key="1">
    <citation type="journal article" date="2016" name="Front. Microbiol.">
        <title>Single-Cell (Meta-)Genomics of a Dimorphic Candidatus Thiomargarita nelsonii Reveals Genomic Plasticity.</title>
        <authorList>
            <person name="Flood B.E."/>
            <person name="Fliss P."/>
            <person name="Jones D.S."/>
            <person name="Dick G.J."/>
            <person name="Jain S."/>
            <person name="Kaster A.K."/>
            <person name="Winkel M."/>
            <person name="Mussmann M."/>
            <person name="Bailey J."/>
        </authorList>
    </citation>
    <scope>NUCLEOTIDE SEQUENCE [LARGE SCALE GENOMIC DNA]</scope>
    <source>
        <strain evidence="1">Hydrate Ridge</strain>
    </source>
</reference>
<evidence type="ECO:0000313" key="2">
    <source>
        <dbReference type="Proteomes" id="UP000030428"/>
    </source>
</evidence>
<evidence type="ECO:0008006" key="3">
    <source>
        <dbReference type="Google" id="ProtNLM"/>
    </source>
</evidence>
<dbReference type="Proteomes" id="UP000030428">
    <property type="component" value="Unassembled WGS sequence"/>
</dbReference>
<comment type="caution">
    <text evidence="1">The sequence shown here is derived from an EMBL/GenBank/DDBJ whole genome shotgun (WGS) entry which is preliminary data.</text>
</comment>
<dbReference type="AlphaFoldDB" id="A0A0A6P725"/>
<evidence type="ECO:0000313" key="1">
    <source>
        <dbReference type="EMBL" id="KHD06588.1"/>
    </source>
</evidence>